<keyword evidence="4 7" id="KW-0575">Peroxidase</keyword>
<dbReference type="NCBIfam" id="TIGR02540">
    <property type="entry name" value="gpx7"/>
    <property type="match status" value="1"/>
</dbReference>
<dbReference type="OMA" id="QCGLTKQ"/>
<dbReference type="AlphaFoldDB" id="A0A8C4QHN4"/>
<dbReference type="InterPro" id="IPR029759">
    <property type="entry name" value="GPX_AS"/>
</dbReference>
<dbReference type="GO" id="GO:0033554">
    <property type="term" value="P:cellular response to stress"/>
    <property type="evidence" value="ECO:0007669"/>
    <property type="project" value="UniProtKB-ARBA"/>
</dbReference>
<dbReference type="InterPro" id="IPR036249">
    <property type="entry name" value="Thioredoxin-like_sf"/>
</dbReference>
<accession>A0A8C4QHN4</accession>
<evidence type="ECO:0000313" key="10">
    <source>
        <dbReference type="Proteomes" id="UP000694388"/>
    </source>
</evidence>
<organism evidence="9 10">
    <name type="scientific">Eptatretus burgeri</name>
    <name type="common">Inshore hagfish</name>
    <dbReference type="NCBI Taxonomy" id="7764"/>
    <lineage>
        <taxon>Eukaryota</taxon>
        <taxon>Metazoa</taxon>
        <taxon>Chordata</taxon>
        <taxon>Craniata</taxon>
        <taxon>Vertebrata</taxon>
        <taxon>Cyclostomata</taxon>
        <taxon>Myxini</taxon>
        <taxon>Myxiniformes</taxon>
        <taxon>Myxinidae</taxon>
        <taxon>Eptatretinae</taxon>
        <taxon>Eptatretus</taxon>
    </lineage>
</organism>
<dbReference type="CDD" id="cd00340">
    <property type="entry name" value="GSH_Peroxidase"/>
    <property type="match status" value="1"/>
</dbReference>
<feature type="active site" evidence="6">
    <location>
        <position position="72"/>
    </location>
</feature>
<dbReference type="PROSITE" id="PS00763">
    <property type="entry name" value="GLUTATHIONE_PEROXID_2"/>
    <property type="match status" value="1"/>
</dbReference>
<protein>
    <recommendedName>
        <fullName evidence="3 7">Glutathione peroxidase</fullName>
    </recommendedName>
</protein>
<sequence length="202" mass="22472">MLRIPAATRGRVMLLGSALLLSVALLAVHMTRSSQKAQDFYSFRSTNIRGKEVSLEKYRGSASLVVNVASDCGYTEGHYKALQSLQTDLGPRHFNVLAFPCNQFGGQEPGTNAEIESFARHVHGATFPMFAKTTIFGSKPEPAFKFLIDSTGKEPRWNFWKYLVDPGGKVLGGWGPETSVDEIRPRVIELIREIILSRRVEL</sequence>
<evidence type="ECO:0000256" key="3">
    <source>
        <dbReference type="ARBA" id="ARBA00012310"/>
    </source>
</evidence>
<dbReference type="PROSITE" id="PS51355">
    <property type="entry name" value="GLUTATHIONE_PEROXID_3"/>
    <property type="match status" value="1"/>
</dbReference>
<dbReference type="GO" id="GO:0005788">
    <property type="term" value="C:endoplasmic reticulum lumen"/>
    <property type="evidence" value="ECO:0007669"/>
    <property type="project" value="UniProtKB-ARBA"/>
</dbReference>
<dbReference type="PROSITE" id="PS00460">
    <property type="entry name" value="GLUTATHIONE_PEROXID_1"/>
    <property type="match status" value="1"/>
</dbReference>
<evidence type="ECO:0000256" key="4">
    <source>
        <dbReference type="ARBA" id="ARBA00022559"/>
    </source>
</evidence>
<comment type="similarity">
    <text evidence="2 7">Belongs to the glutathione peroxidase family.</text>
</comment>
<dbReference type="PANTHER" id="PTHR11592:SF78">
    <property type="entry name" value="GLUTATHIONE PEROXIDASE"/>
    <property type="match status" value="1"/>
</dbReference>
<dbReference type="Ensembl" id="ENSEBUT00000016180.1">
    <property type="protein sequence ID" value="ENSEBUP00000015604.1"/>
    <property type="gene ID" value="ENSEBUG00000009825.1"/>
</dbReference>
<dbReference type="Gene3D" id="3.40.30.10">
    <property type="entry name" value="Glutaredoxin"/>
    <property type="match status" value="1"/>
</dbReference>
<evidence type="ECO:0000256" key="1">
    <source>
        <dbReference type="ARBA" id="ARBA00000217"/>
    </source>
</evidence>
<proteinExistence type="inferred from homology"/>
<evidence type="ECO:0000256" key="8">
    <source>
        <dbReference type="SAM" id="SignalP"/>
    </source>
</evidence>
<evidence type="ECO:0000256" key="6">
    <source>
        <dbReference type="PIRSR" id="PIRSR000303-1"/>
    </source>
</evidence>
<dbReference type="SUPFAM" id="SSF52833">
    <property type="entry name" value="Thioredoxin-like"/>
    <property type="match status" value="1"/>
</dbReference>
<dbReference type="InterPro" id="IPR013376">
    <property type="entry name" value="Glut_perox_Gpx7"/>
</dbReference>
<dbReference type="Pfam" id="PF00255">
    <property type="entry name" value="GSHPx"/>
    <property type="match status" value="1"/>
</dbReference>
<comment type="catalytic activity">
    <reaction evidence="1">
        <text>2 glutathione + H2O2 = glutathione disulfide + 2 H2O</text>
        <dbReference type="Rhea" id="RHEA:16833"/>
        <dbReference type="ChEBI" id="CHEBI:15377"/>
        <dbReference type="ChEBI" id="CHEBI:16240"/>
        <dbReference type="ChEBI" id="CHEBI:57925"/>
        <dbReference type="ChEBI" id="CHEBI:58297"/>
        <dbReference type="EC" id="1.11.1.9"/>
    </reaction>
</comment>
<dbReference type="GO" id="GO:0004602">
    <property type="term" value="F:glutathione peroxidase activity"/>
    <property type="evidence" value="ECO:0007669"/>
    <property type="project" value="UniProtKB-EC"/>
</dbReference>
<dbReference type="InterPro" id="IPR029760">
    <property type="entry name" value="GPX_CS"/>
</dbReference>
<name>A0A8C4QHN4_EPTBU</name>
<evidence type="ECO:0000256" key="2">
    <source>
        <dbReference type="ARBA" id="ARBA00006926"/>
    </source>
</evidence>
<reference evidence="9" key="1">
    <citation type="submission" date="2025-05" db="UniProtKB">
        <authorList>
            <consortium name="Ensembl"/>
        </authorList>
    </citation>
    <scope>IDENTIFICATION</scope>
</reference>
<evidence type="ECO:0000313" key="9">
    <source>
        <dbReference type="Ensembl" id="ENSEBUP00000015604.1"/>
    </source>
</evidence>
<dbReference type="GeneTree" id="ENSGT00940000159127"/>
<keyword evidence="5 7" id="KW-0560">Oxidoreductase</keyword>
<feature type="signal peptide" evidence="8">
    <location>
        <begin position="1"/>
        <end position="33"/>
    </location>
</feature>
<keyword evidence="8" id="KW-0732">Signal</keyword>
<dbReference type="PANTHER" id="PTHR11592">
    <property type="entry name" value="GLUTATHIONE PEROXIDASE"/>
    <property type="match status" value="1"/>
</dbReference>
<evidence type="ECO:0000256" key="7">
    <source>
        <dbReference type="RuleBase" id="RU000499"/>
    </source>
</evidence>
<dbReference type="InterPro" id="IPR000889">
    <property type="entry name" value="Glutathione_peroxidase"/>
</dbReference>
<feature type="chain" id="PRO_5044680530" description="Glutathione peroxidase" evidence="8">
    <location>
        <begin position="34"/>
        <end position="202"/>
    </location>
</feature>
<dbReference type="PRINTS" id="PR01011">
    <property type="entry name" value="GLUTPROXDASE"/>
</dbReference>
<dbReference type="Proteomes" id="UP000694388">
    <property type="component" value="Unplaced"/>
</dbReference>
<dbReference type="Ensembl" id="ENSEBUT00000016176.1">
    <property type="protein sequence ID" value="ENSEBUP00000015601.1"/>
    <property type="gene ID" value="ENSEBUG00000009825.1"/>
</dbReference>
<dbReference type="GO" id="GO:0006979">
    <property type="term" value="P:response to oxidative stress"/>
    <property type="evidence" value="ECO:0007669"/>
    <property type="project" value="InterPro"/>
</dbReference>
<dbReference type="FunFam" id="3.40.30.10:FF:000049">
    <property type="entry name" value="Glutathione peroxidase"/>
    <property type="match status" value="1"/>
</dbReference>
<evidence type="ECO:0000256" key="5">
    <source>
        <dbReference type="ARBA" id="ARBA00023002"/>
    </source>
</evidence>
<dbReference type="PIRSF" id="PIRSF000303">
    <property type="entry name" value="Glutathion_perox"/>
    <property type="match status" value="1"/>
</dbReference>
<keyword evidence="10" id="KW-1185">Reference proteome</keyword>